<dbReference type="Gene3D" id="3.90.1750.10">
    <property type="entry name" value="Hect, E3 ligase catalytic domains"/>
    <property type="match status" value="1"/>
</dbReference>
<dbReference type="PANTHER" id="PTHR45700">
    <property type="entry name" value="UBIQUITIN-PROTEIN LIGASE E3C"/>
    <property type="match status" value="1"/>
</dbReference>
<feature type="domain" description="HECT" evidence="7">
    <location>
        <begin position="493"/>
        <end position="825"/>
    </location>
</feature>
<evidence type="ECO:0000256" key="1">
    <source>
        <dbReference type="ARBA" id="ARBA00000885"/>
    </source>
</evidence>
<feature type="active site" description="Glycyl thioester intermediate" evidence="5">
    <location>
        <position position="793"/>
    </location>
</feature>
<organism evidence="8">
    <name type="scientific">Pinguiococcus pyrenoidosus</name>
    <dbReference type="NCBI Taxonomy" id="172671"/>
    <lineage>
        <taxon>Eukaryota</taxon>
        <taxon>Sar</taxon>
        <taxon>Stramenopiles</taxon>
        <taxon>Ochrophyta</taxon>
        <taxon>Pinguiophyceae</taxon>
        <taxon>Pinguiochrysidales</taxon>
        <taxon>Pinguiochrysidaceae</taxon>
        <taxon>Pinguiococcus</taxon>
    </lineage>
</organism>
<dbReference type="GO" id="GO:0000209">
    <property type="term" value="P:protein polyubiquitination"/>
    <property type="evidence" value="ECO:0007669"/>
    <property type="project" value="InterPro"/>
</dbReference>
<comment type="catalytic activity">
    <reaction evidence="1">
        <text>S-ubiquitinyl-[E2 ubiquitin-conjugating enzyme]-L-cysteine + [acceptor protein]-L-lysine = [E2 ubiquitin-conjugating enzyme]-L-cysteine + N(6)-ubiquitinyl-[acceptor protein]-L-lysine.</text>
        <dbReference type="EC" id="2.3.2.26"/>
    </reaction>
</comment>
<evidence type="ECO:0000256" key="5">
    <source>
        <dbReference type="PROSITE-ProRule" id="PRU00104"/>
    </source>
</evidence>
<feature type="region of interest" description="Disordered" evidence="6">
    <location>
        <begin position="38"/>
        <end position="87"/>
    </location>
</feature>
<feature type="compositionally biased region" description="Basic and acidic residues" evidence="6">
    <location>
        <begin position="383"/>
        <end position="401"/>
    </location>
</feature>
<protein>
    <recommendedName>
        <fullName evidence="2">HECT-type E3 ubiquitin transferase</fullName>
        <ecNumber evidence="2">2.3.2.26</ecNumber>
    </recommendedName>
</protein>
<evidence type="ECO:0000256" key="6">
    <source>
        <dbReference type="SAM" id="MobiDB-lite"/>
    </source>
</evidence>
<gene>
    <name evidence="8" type="ORF">PPYR1160_LOCUS3828</name>
</gene>
<dbReference type="PROSITE" id="PS50237">
    <property type="entry name" value="HECT"/>
    <property type="match status" value="1"/>
</dbReference>
<accession>A0A7R9U4A3</accession>
<keyword evidence="4 5" id="KW-0833">Ubl conjugation pathway</keyword>
<dbReference type="Pfam" id="PF00632">
    <property type="entry name" value="HECT"/>
    <property type="match status" value="1"/>
</dbReference>
<evidence type="ECO:0000256" key="2">
    <source>
        <dbReference type="ARBA" id="ARBA00012485"/>
    </source>
</evidence>
<dbReference type="EMBL" id="HBEA01005008">
    <property type="protein sequence ID" value="CAD8254336.1"/>
    <property type="molecule type" value="Transcribed_RNA"/>
</dbReference>
<feature type="region of interest" description="Disordered" evidence="6">
    <location>
        <begin position="383"/>
        <end position="405"/>
    </location>
</feature>
<dbReference type="AlphaFoldDB" id="A0A7R9U4A3"/>
<evidence type="ECO:0000259" key="7">
    <source>
        <dbReference type="PROSITE" id="PS50237"/>
    </source>
</evidence>
<evidence type="ECO:0000313" key="8">
    <source>
        <dbReference type="EMBL" id="CAD8254336.1"/>
    </source>
</evidence>
<keyword evidence="3" id="KW-0808">Transferase</keyword>
<proteinExistence type="predicted"/>
<feature type="compositionally biased region" description="Basic and acidic residues" evidence="6">
    <location>
        <begin position="46"/>
        <end position="63"/>
    </location>
</feature>
<dbReference type="GO" id="GO:0061630">
    <property type="term" value="F:ubiquitin protein ligase activity"/>
    <property type="evidence" value="ECO:0007669"/>
    <property type="project" value="UniProtKB-EC"/>
</dbReference>
<dbReference type="PANTHER" id="PTHR45700:SF8">
    <property type="entry name" value="HECT-TYPE E3 UBIQUITIN TRANSFERASE"/>
    <property type="match status" value="1"/>
</dbReference>
<sequence length="825" mass="92428">MSTEAQEAFRTRFDAEMRALLQEGLEVNAAAAEALRRATDAVAAKPTDRETSAPQLKGDRDGEAEMDLEPSEGAAATVEPEEPPQPVDLRQLEQQIEVFDRDNRFEPLYEVISYILRTSNVLSCSFIREGEAGGIAVDNDAALLFWKLLGQIEDRSQELKELIHRGLESLGLTLALSDPTANVSGLQPGAWHRQHAILLLYPKLADPDKNQVLKGLCAGLSKLSADQALDLSSWMAQLSPDLFEAITLMVQQHLTLTWLLEPEVPDLSPGFPGAEPQKNVKSVLNAVRVLSMLFTANGGCGPGSLADDIFHIPRLEQQEAVASRSRAAQMQAGRFLPWSAFYSDTVNNEMMGSPAILERQYQDWRRDTIYKLKRAEEQLKAAKAAKREDAPAEAKKEENAPDAKATPLFDDLGSVRSILSFPFVIEPAVKAQILSLDADLQMRHQFRQDVDYAIQATLLTGMHVPPRVDPYMHLHVGRDTIVRDTLDQVVLMPDEFFKKQLRVRFKDELGVDEGGVRKEFFQIIMRDLLHGDYDVFSTYEDSVLFFNPSTMEEAPTFELIGILLGVAIYNGIILDLPFPKFLYKKLLGGPDVELGLEDLAEIKPQVAKSMENLLAMDPSTADSLEQMWVLNYESNMFGEHQIRTIPLVEGGETRVVKSDERAEFVDRFVHWWLVESIKPAFDCFKRGFWKVCGGPILDCFRAEELELLICGNPVLDFDELEAAAKYADGYTEHSAVIRYFWCVLHGLGEDQKRAFLKFVTGSDRAPIRGLGSLELTISKNGDDSDRLPTSHTCFNHLLLPEYSSVQKVRDRLLLAIQNTEGFGLR</sequence>
<dbReference type="SMART" id="SM00119">
    <property type="entry name" value="HECTc"/>
    <property type="match status" value="1"/>
</dbReference>
<reference evidence="8" key="1">
    <citation type="submission" date="2021-01" db="EMBL/GenBank/DDBJ databases">
        <authorList>
            <person name="Corre E."/>
            <person name="Pelletier E."/>
            <person name="Niang G."/>
            <person name="Scheremetjew M."/>
            <person name="Finn R."/>
            <person name="Kale V."/>
            <person name="Holt S."/>
            <person name="Cochrane G."/>
            <person name="Meng A."/>
            <person name="Brown T."/>
            <person name="Cohen L."/>
        </authorList>
    </citation>
    <scope>NUCLEOTIDE SEQUENCE</scope>
    <source>
        <strain evidence="8">CCMP2078</strain>
    </source>
</reference>
<dbReference type="InterPro" id="IPR000569">
    <property type="entry name" value="HECT_dom"/>
</dbReference>
<dbReference type="FunFam" id="3.30.2410.10:FF:000003">
    <property type="entry name" value="probable E3 ubiquitin-protein ligase HERC4 isoform X1"/>
    <property type="match status" value="1"/>
</dbReference>
<evidence type="ECO:0000256" key="4">
    <source>
        <dbReference type="ARBA" id="ARBA00022786"/>
    </source>
</evidence>
<dbReference type="CDD" id="cd00078">
    <property type="entry name" value="HECTc"/>
    <property type="match status" value="1"/>
</dbReference>
<dbReference type="InterPro" id="IPR044611">
    <property type="entry name" value="E3A/B/C-like"/>
</dbReference>
<name>A0A7R9U4A3_9STRA</name>
<dbReference type="Gene3D" id="3.30.2160.10">
    <property type="entry name" value="Hect, E3 ligase catalytic domain"/>
    <property type="match status" value="1"/>
</dbReference>
<dbReference type="EC" id="2.3.2.26" evidence="2"/>
<evidence type="ECO:0000256" key="3">
    <source>
        <dbReference type="ARBA" id="ARBA00022679"/>
    </source>
</evidence>
<dbReference type="SUPFAM" id="SSF56204">
    <property type="entry name" value="Hect, E3 ligase catalytic domain"/>
    <property type="match status" value="1"/>
</dbReference>
<dbReference type="Gene3D" id="3.30.2410.10">
    <property type="entry name" value="Hect, E3 ligase catalytic domain"/>
    <property type="match status" value="1"/>
</dbReference>
<dbReference type="InterPro" id="IPR035983">
    <property type="entry name" value="Hect_E3_ubiquitin_ligase"/>
</dbReference>